<proteinExistence type="predicted"/>
<dbReference type="AlphaFoldDB" id="A0A3A8I341"/>
<keyword evidence="2" id="KW-1185">Reference proteome</keyword>
<evidence type="ECO:0000313" key="2">
    <source>
        <dbReference type="Proteomes" id="UP000563426"/>
    </source>
</evidence>
<name>A0A3A8I341_9BACT</name>
<dbReference type="SUPFAM" id="SSF51161">
    <property type="entry name" value="Trimeric LpxA-like enzymes"/>
    <property type="match status" value="2"/>
</dbReference>
<keyword evidence="1" id="KW-0808">Transferase</keyword>
<dbReference type="PANTHER" id="PTHR13061">
    <property type="entry name" value="DYNACTIN SUBUNIT P25"/>
    <property type="match status" value="1"/>
</dbReference>
<sequence>MSPSPATASLLPTAVGPHFTLASSARLLGTTQVGPGAIISRGAIVRSVGGSVTLGAFSTLREDAVVVGTPERPTSIGEKTVLGPRSLVMGARVGSLCDIGGGAILMPGVTLGDRCLVGEGTVLPPGMVVPDQSVVLGRPGQVLRMLSAEDLAHLQQRRGGDLSLPSAPLTSFSARDRAEDAPMGQLYAFRDRHPFVHPTATLFSSAEVSGDVVIGAGAIIGAGVKITGDLNGPVRIGARVQILENTVLHLQPDTMLVLDEGVVVGPGCVLHACNLGAGTVVEPGAILCEGSHLGKGCHVGAGSLVKARAVFPDYALVEGFPATQVGTRTSPPEPPRWVLRPEDLPGLRRMG</sequence>
<dbReference type="Proteomes" id="UP000563426">
    <property type="component" value="Unassembled WGS sequence"/>
</dbReference>
<dbReference type="InterPro" id="IPR050484">
    <property type="entry name" value="Transf_Hexapept/Carb_Anhydrase"/>
</dbReference>
<evidence type="ECO:0000313" key="1">
    <source>
        <dbReference type="EMBL" id="NOK37232.1"/>
    </source>
</evidence>
<dbReference type="RefSeq" id="WP_120527670.1">
    <property type="nucleotide sequence ID" value="NZ_JABFJV010000212.1"/>
</dbReference>
<keyword evidence="1" id="KW-0012">Acyltransferase</keyword>
<dbReference type="EMBL" id="JABFJV010000212">
    <property type="protein sequence ID" value="NOK37232.1"/>
    <property type="molecule type" value="Genomic_DNA"/>
</dbReference>
<dbReference type="OrthoDB" id="9803036at2"/>
<dbReference type="Pfam" id="PF14602">
    <property type="entry name" value="Hexapep_2"/>
    <property type="match status" value="2"/>
</dbReference>
<comment type="caution">
    <text evidence="1">The sequence shown here is derived from an EMBL/GenBank/DDBJ whole genome shotgun (WGS) entry which is preliminary data.</text>
</comment>
<organism evidence="1 2">
    <name type="scientific">Corallococcus exercitus</name>
    <dbReference type="NCBI Taxonomy" id="2316736"/>
    <lineage>
        <taxon>Bacteria</taxon>
        <taxon>Pseudomonadati</taxon>
        <taxon>Myxococcota</taxon>
        <taxon>Myxococcia</taxon>
        <taxon>Myxococcales</taxon>
        <taxon>Cystobacterineae</taxon>
        <taxon>Myxococcaceae</taxon>
        <taxon>Corallococcus</taxon>
    </lineage>
</organism>
<protein>
    <submittedName>
        <fullName evidence="1">UDP-3-O-(3-hydroxymyristoyl) glucosamine N-acyltransferase</fullName>
    </submittedName>
</protein>
<accession>A0A3A8I341</accession>
<dbReference type="GO" id="GO:0016746">
    <property type="term" value="F:acyltransferase activity"/>
    <property type="evidence" value="ECO:0007669"/>
    <property type="project" value="UniProtKB-KW"/>
</dbReference>
<dbReference type="InterPro" id="IPR001451">
    <property type="entry name" value="Hexapep"/>
</dbReference>
<dbReference type="Gene3D" id="2.160.10.10">
    <property type="entry name" value="Hexapeptide repeat proteins"/>
    <property type="match status" value="2"/>
</dbReference>
<dbReference type="PANTHER" id="PTHR13061:SF29">
    <property type="entry name" value="GAMMA CARBONIC ANHYDRASE-LIKE 1, MITOCHONDRIAL-RELATED"/>
    <property type="match status" value="1"/>
</dbReference>
<reference evidence="1 2" key="1">
    <citation type="submission" date="2020-05" db="EMBL/GenBank/DDBJ databases">
        <authorList>
            <person name="Whitworth D."/>
        </authorList>
    </citation>
    <scope>NUCLEOTIDE SEQUENCE [LARGE SCALE GENOMIC DNA]</scope>
    <source>
        <strain evidence="1 2">AB043B</strain>
    </source>
</reference>
<dbReference type="InterPro" id="IPR011004">
    <property type="entry name" value="Trimer_LpxA-like_sf"/>
</dbReference>
<gene>
    <name evidence="1" type="ORF">HMI49_28960</name>
</gene>